<evidence type="ECO:0000256" key="9">
    <source>
        <dbReference type="SAM" id="SignalP"/>
    </source>
</evidence>
<comment type="subcellular location">
    <subcellularLocation>
        <location evidence="1">Cell outer membrane</location>
        <topology evidence="1">Multi-pass membrane protein</topology>
    </subcellularLocation>
</comment>
<evidence type="ECO:0000256" key="4">
    <source>
        <dbReference type="ARBA" id="ARBA00022692"/>
    </source>
</evidence>
<reference evidence="12 13" key="1">
    <citation type="submission" date="2022-09" db="EMBL/GenBank/DDBJ databases">
        <title>New species of Phenylobacterium.</title>
        <authorList>
            <person name="Mieszkin S."/>
        </authorList>
    </citation>
    <scope>NUCLEOTIDE SEQUENCE [LARGE SCALE GENOMIC DNA]</scope>
    <source>
        <strain evidence="12 13">HK31-G</strain>
    </source>
</reference>
<dbReference type="InterPro" id="IPR012910">
    <property type="entry name" value="Plug_dom"/>
</dbReference>
<dbReference type="Gene3D" id="2.40.170.20">
    <property type="entry name" value="TonB-dependent receptor, beta-barrel domain"/>
    <property type="match status" value="1"/>
</dbReference>
<comment type="caution">
    <text evidence="12">The sequence shown here is derived from an EMBL/GenBank/DDBJ whole genome shotgun (WGS) entry which is preliminary data.</text>
</comment>
<dbReference type="InterPro" id="IPR039426">
    <property type="entry name" value="TonB-dep_rcpt-like"/>
</dbReference>
<dbReference type="InterPro" id="IPR036942">
    <property type="entry name" value="Beta-barrel_TonB_sf"/>
</dbReference>
<dbReference type="Pfam" id="PF07715">
    <property type="entry name" value="Plug"/>
    <property type="match status" value="1"/>
</dbReference>
<feature type="domain" description="TonB-dependent receptor plug" evidence="11">
    <location>
        <begin position="51"/>
        <end position="154"/>
    </location>
</feature>
<keyword evidence="9" id="KW-0732">Signal</keyword>
<evidence type="ECO:0000313" key="13">
    <source>
        <dbReference type="Proteomes" id="UP001598130"/>
    </source>
</evidence>
<evidence type="ECO:0000256" key="8">
    <source>
        <dbReference type="RuleBase" id="RU003357"/>
    </source>
</evidence>
<dbReference type="Proteomes" id="UP001598130">
    <property type="component" value="Unassembled WGS sequence"/>
</dbReference>
<dbReference type="RefSeq" id="WP_377371329.1">
    <property type="nucleotide sequence ID" value="NZ_JAOTJD010000044.1"/>
</dbReference>
<organism evidence="12 13">
    <name type="scientific">Phenylobacterium ferrooxidans</name>
    <dbReference type="NCBI Taxonomy" id="2982689"/>
    <lineage>
        <taxon>Bacteria</taxon>
        <taxon>Pseudomonadati</taxon>
        <taxon>Pseudomonadota</taxon>
        <taxon>Alphaproteobacteria</taxon>
        <taxon>Caulobacterales</taxon>
        <taxon>Caulobacteraceae</taxon>
        <taxon>Phenylobacterium</taxon>
    </lineage>
</organism>
<evidence type="ECO:0000256" key="7">
    <source>
        <dbReference type="ARBA" id="ARBA00023237"/>
    </source>
</evidence>
<evidence type="ECO:0000259" key="11">
    <source>
        <dbReference type="Pfam" id="PF07715"/>
    </source>
</evidence>
<feature type="chain" id="PRO_5047188105" evidence="9">
    <location>
        <begin position="28"/>
        <end position="717"/>
    </location>
</feature>
<name>A0ABW6D0N9_9CAUL</name>
<sequence>MSRSLCGRTAVLMAGVAVATLSNPLLARAQTALPPIQAVAAPEAADPARSPGERQVTGELLARRAAGTADTMSLVAGEPGMAVYANGGFSSLPVMRGLADSRVLVTVDGVGITTFCPNNMNPPGSYVLPGRVDAISILPTLSPVSAGGDNIAGVIAVTTRPPAFAEAGEGLRVSGEVGASYRGVADAVGATLQAAFAGERFSLGYEGAWSRGDNYRTGDGRRVRSTLYEAYDQALTLALLTDHGVVSLRAGRHFSPYEGFPTQRMDLTENDSSFADLRYEGTYGWGEVTAKASWRTVDHEMNFLADKGGSATGGMPMNTQGRDLSASLAATVPLTDGGAVRGGIEAHRSDVDDWWPPVAGSMMMGPQTYWSITAGRRERTGLWVEWEAKPSADWTTLLGARVERVDTDAGPVQPYAWTGMMNMPDAMAARAFNARDRSRADDNVDVTAKAIWRPNTTTSVEFGYARKTRSPTLYERYAWGLGMMSSSMTSFAGDANAYVGDPDLKPEVAHNLAATLKYASLDGKRGLTFGVYRSQVEGFIDAVKLADLAKGFVQLRFANVDARLRGFDASGHAQVWESPALGRGTLTGTLSWVEGENRNSGDDLYHMTPLTLRLGLEQAKGRWTHQAEVEFVGEKDAVNALRHEPKTAAYALFNLRSGWKGDRVRVDLAAENLLDTAYDLPLGGVSFGDFKAGGSLPPIRPLRGPGRSINLSLAYAF</sequence>
<evidence type="ECO:0000256" key="2">
    <source>
        <dbReference type="ARBA" id="ARBA00022448"/>
    </source>
</evidence>
<dbReference type="EMBL" id="JAOTJD010000044">
    <property type="protein sequence ID" value="MFD3266022.1"/>
    <property type="molecule type" value="Genomic_DNA"/>
</dbReference>
<feature type="domain" description="TonB-dependent receptor-like beta-barrel" evidence="10">
    <location>
        <begin position="209"/>
        <end position="673"/>
    </location>
</feature>
<keyword evidence="4" id="KW-0812">Transmembrane</keyword>
<keyword evidence="7" id="KW-0998">Cell outer membrane</keyword>
<dbReference type="InterPro" id="IPR037066">
    <property type="entry name" value="Plug_dom_sf"/>
</dbReference>
<evidence type="ECO:0000313" key="12">
    <source>
        <dbReference type="EMBL" id="MFD3266022.1"/>
    </source>
</evidence>
<evidence type="ECO:0000259" key="10">
    <source>
        <dbReference type="Pfam" id="PF00593"/>
    </source>
</evidence>
<gene>
    <name evidence="12" type="ORF">OCL97_18855</name>
</gene>
<dbReference type="PANTHER" id="PTHR30069:SF49">
    <property type="entry name" value="OUTER MEMBRANE PROTEIN C"/>
    <property type="match status" value="1"/>
</dbReference>
<accession>A0ABW6D0N9</accession>
<evidence type="ECO:0000256" key="5">
    <source>
        <dbReference type="ARBA" id="ARBA00023077"/>
    </source>
</evidence>
<keyword evidence="13" id="KW-1185">Reference proteome</keyword>
<keyword evidence="12" id="KW-0675">Receptor</keyword>
<dbReference type="PANTHER" id="PTHR30069">
    <property type="entry name" value="TONB-DEPENDENT OUTER MEMBRANE RECEPTOR"/>
    <property type="match status" value="1"/>
</dbReference>
<comment type="similarity">
    <text evidence="8">Belongs to the TonB-dependent receptor family.</text>
</comment>
<evidence type="ECO:0000256" key="1">
    <source>
        <dbReference type="ARBA" id="ARBA00004571"/>
    </source>
</evidence>
<evidence type="ECO:0000256" key="6">
    <source>
        <dbReference type="ARBA" id="ARBA00023136"/>
    </source>
</evidence>
<dbReference type="Pfam" id="PF00593">
    <property type="entry name" value="TonB_dep_Rec_b-barrel"/>
    <property type="match status" value="1"/>
</dbReference>
<keyword evidence="6 8" id="KW-0472">Membrane</keyword>
<evidence type="ECO:0000256" key="3">
    <source>
        <dbReference type="ARBA" id="ARBA00022452"/>
    </source>
</evidence>
<protein>
    <submittedName>
        <fullName evidence="12">TonB-dependent receptor</fullName>
    </submittedName>
</protein>
<dbReference type="InterPro" id="IPR000531">
    <property type="entry name" value="Beta-barrel_TonB"/>
</dbReference>
<dbReference type="SUPFAM" id="SSF56935">
    <property type="entry name" value="Porins"/>
    <property type="match status" value="1"/>
</dbReference>
<dbReference type="Gene3D" id="2.170.130.10">
    <property type="entry name" value="TonB-dependent receptor, plug domain"/>
    <property type="match status" value="1"/>
</dbReference>
<keyword evidence="3" id="KW-1134">Transmembrane beta strand</keyword>
<feature type="signal peptide" evidence="9">
    <location>
        <begin position="1"/>
        <end position="27"/>
    </location>
</feature>
<keyword evidence="5 8" id="KW-0798">TonB box</keyword>
<keyword evidence="2" id="KW-0813">Transport</keyword>
<proteinExistence type="inferred from homology"/>